<organism evidence="2 3">
    <name type="scientific">Acetobacteroides hydrogenigenes</name>
    <dbReference type="NCBI Taxonomy" id="979970"/>
    <lineage>
        <taxon>Bacteria</taxon>
        <taxon>Pseudomonadati</taxon>
        <taxon>Bacteroidota</taxon>
        <taxon>Bacteroidia</taxon>
        <taxon>Bacteroidales</taxon>
        <taxon>Rikenellaceae</taxon>
        <taxon>Acetobacteroides</taxon>
    </lineage>
</organism>
<evidence type="ECO:0000313" key="2">
    <source>
        <dbReference type="EMBL" id="TCN70750.1"/>
    </source>
</evidence>
<dbReference type="RefSeq" id="WP_131838604.1">
    <property type="nucleotide sequence ID" value="NZ_SLWB01000003.1"/>
</dbReference>
<feature type="transmembrane region" description="Helical" evidence="1">
    <location>
        <begin position="175"/>
        <end position="200"/>
    </location>
</feature>
<feature type="transmembrane region" description="Helical" evidence="1">
    <location>
        <begin position="66"/>
        <end position="90"/>
    </location>
</feature>
<protein>
    <recommendedName>
        <fullName evidence="1">Probable queuosine precursor transporter</fullName>
        <shortName evidence="1">Q precursor transporter</shortName>
    </recommendedName>
</protein>
<dbReference type="Proteomes" id="UP000294830">
    <property type="component" value="Unassembled WGS sequence"/>
</dbReference>
<keyword evidence="3" id="KW-1185">Reference proteome</keyword>
<feature type="transmembrane region" description="Helical" evidence="1">
    <location>
        <begin position="141"/>
        <end position="169"/>
    </location>
</feature>
<evidence type="ECO:0000256" key="1">
    <source>
        <dbReference type="HAMAP-Rule" id="MF_02088"/>
    </source>
</evidence>
<evidence type="ECO:0000313" key="3">
    <source>
        <dbReference type="Proteomes" id="UP000294830"/>
    </source>
</evidence>
<keyword evidence="1" id="KW-0472">Membrane</keyword>
<dbReference type="InterPro" id="IPR003744">
    <property type="entry name" value="YhhQ"/>
</dbReference>
<keyword evidence="1" id="KW-1133">Transmembrane helix</keyword>
<dbReference type="GO" id="GO:0005886">
    <property type="term" value="C:plasma membrane"/>
    <property type="evidence" value="ECO:0007669"/>
    <property type="project" value="UniProtKB-SubCell"/>
</dbReference>
<keyword evidence="1" id="KW-0812">Transmembrane</keyword>
<dbReference type="OrthoDB" id="9805479at2"/>
<comment type="subcellular location">
    <subcellularLocation>
        <location evidence="1">Cell membrane</location>
        <topology evidence="1">Multi-pass membrane protein</topology>
    </subcellularLocation>
</comment>
<dbReference type="PROSITE" id="PS51257">
    <property type="entry name" value="PROKAR_LIPOPROTEIN"/>
    <property type="match status" value="1"/>
</dbReference>
<dbReference type="PANTHER" id="PTHR34300">
    <property type="entry name" value="QUEUOSINE PRECURSOR TRANSPORTER-RELATED"/>
    <property type="match status" value="1"/>
</dbReference>
<reference evidence="2 3" key="1">
    <citation type="submission" date="2019-03" db="EMBL/GenBank/DDBJ databases">
        <title>Genomic Encyclopedia of Archaeal and Bacterial Type Strains, Phase II (KMG-II): from individual species to whole genera.</title>
        <authorList>
            <person name="Goeker M."/>
        </authorList>
    </citation>
    <scope>NUCLEOTIDE SEQUENCE [LARGE SCALE GENOMIC DNA]</scope>
    <source>
        <strain evidence="2 3">RL-C</strain>
    </source>
</reference>
<feature type="transmembrane region" description="Helical" evidence="1">
    <location>
        <begin position="37"/>
        <end position="59"/>
    </location>
</feature>
<dbReference type="Pfam" id="PF02592">
    <property type="entry name" value="Vut_1"/>
    <property type="match status" value="1"/>
</dbReference>
<dbReference type="NCBIfam" id="TIGR00697">
    <property type="entry name" value="queuosine precursor transporter"/>
    <property type="match status" value="1"/>
</dbReference>
<comment type="caution">
    <text evidence="2">The sequence shown here is derived from an EMBL/GenBank/DDBJ whole genome shotgun (WGS) entry which is preliminary data.</text>
</comment>
<dbReference type="PANTHER" id="PTHR34300:SF2">
    <property type="entry name" value="QUEUOSINE PRECURSOR TRANSPORTER-RELATED"/>
    <property type="match status" value="1"/>
</dbReference>
<dbReference type="AlphaFoldDB" id="A0A4V2RQ98"/>
<dbReference type="HAMAP" id="MF_02088">
    <property type="entry name" value="Q_prec_transport"/>
    <property type="match status" value="1"/>
</dbReference>
<proteinExistence type="inferred from homology"/>
<keyword evidence="1" id="KW-1003">Cell membrane</keyword>
<sequence length="226" mass="24939">MKQSVSPLFMLFGILFTACLLISNILAIKIITIGSLAVPAGVIIFPISYIVNDVIVEIWGYRKARFVIWIGFGMMVLSNVMYQLAIAIPAAPFWANQDSFARILESTPRIGIASILAYLSGSFANALVMSRMKVMSNGSNFSLRAILSTIVGEGLDSAIFIFVAFAGIIPAKQLVMMALVQTFIKTAYEIVILPVTIMVVNRVKRVENENVFDNDISYNPFRLKEV</sequence>
<name>A0A4V2RQ98_9BACT</name>
<gene>
    <name evidence="2" type="ORF">CLV25_103274</name>
</gene>
<comment type="similarity">
    <text evidence="1">Belongs to the vitamin uptake transporter (VUT/ECF) (TC 2.A.88) family. Q precursor transporter subfamily.</text>
</comment>
<feature type="transmembrane region" description="Helical" evidence="1">
    <location>
        <begin position="110"/>
        <end position="129"/>
    </location>
</feature>
<dbReference type="GO" id="GO:0022857">
    <property type="term" value="F:transmembrane transporter activity"/>
    <property type="evidence" value="ECO:0007669"/>
    <property type="project" value="UniProtKB-UniRule"/>
</dbReference>
<dbReference type="EMBL" id="SLWB01000003">
    <property type="protein sequence ID" value="TCN70750.1"/>
    <property type="molecule type" value="Genomic_DNA"/>
</dbReference>
<comment type="function">
    <text evidence="1">Involved in the import of queuosine (Q) precursors, required for Q precursor salvage.</text>
</comment>
<accession>A0A4V2RQ98</accession>
<keyword evidence="1" id="KW-0813">Transport</keyword>